<dbReference type="InterPro" id="IPR036852">
    <property type="entry name" value="Peptidase_S8/S53_dom_sf"/>
</dbReference>
<comment type="similarity">
    <text evidence="1 5">Belongs to the peptidase S8 family.</text>
</comment>
<keyword evidence="2 5" id="KW-0645">Protease</keyword>
<accession>A0ABW6W8E1</accession>
<dbReference type="Gene3D" id="3.40.50.200">
    <property type="entry name" value="Peptidase S8/S53 domain"/>
    <property type="match status" value="1"/>
</dbReference>
<dbReference type="Gene3D" id="2.60.40.1120">
    <property type="entry name" value="Carboxypeptidase-like, regulatory domain"/>
    <property type="match status" value="4"/>
</dbReference>
<feature type="active site" description="Charge relay system" evidence="5">
    <location>
        <position position="175"/>
    </location>
</feature>
<dbReference type="PANTHER" id="PTHR43806">
    <property type="entry name" value="PEPTIDASE S8"/>
    <property type="match status" value="1"/>
</dbReference>
<evidence type="ECO:0000256" key="3">
    <source>
        <dbReference type="ARBA" id="ARBA00022801"/>
    </source>
</evidence>
<dbReference type="InterPro" id="IPR023828">
    <property type="entry name" value="Peptidase_S8_Ser-AS"/>
</dbReference>
<dbReference type="InterPro" id="IPR050131">
    <property type="entry name" value="Peptidase_S8_subtilisin-like"/>
</dbReference>
<dbReference type="Pfam" id="PF00082">
    <property type="entry name" value="Peptidase_S8"/>
    <property type="match status" value="1"/>
</dbReference>
<dbReference type="Pfam" id="PF13620">
    <property type="entry name" value="CarboxypepD_reg"/>
    <property type="match status" value="4"/>
</dbReference>
<evidence type="ECO:0000256" key="1">
    <source>
        <dbReference type="ARBA" id="ARBA00011073"/>
    </source>
</evidence>
<evidence type="ECO:0000313" key="8">
    <source>
        <dbReference type="Proteomes" id="UP001602245"/>
    </source>
</evidence>
<feature type="domain" description="Peptidase S8/S53" evidence="6">
    <location>
        <begin position="166"/>
        <end position="431"/>
    </location>
</feature>
<comment type="caution">
    <text evidence="7">The sequence shown here is derived from an EMBL/GenBank/DDBJ whole genome shotgun (WGS) entry which is preliminary data.</text>
</comment>
<dbReference type="EMBL" id="JBIAZU010000002">
    <property type="protein sequence ID" value="MFF5289573.1"/>
    <property type="molecule type" value="Genomic_DNA"/>
</dbReference>
<dbReference type="PRINTS" id="PR00723">
    <property type="entry name" value="SUBTILISIN"/>
</dbReference>
<evidence type="ECO:0000256" key="2">
    <source>
        <dbReference type="ARBA" id="ARBA00022670"/>
    </source>
</evidence>
<dbReference type="RefSeq" id="WP_020518363.1">
    <property type="nucleotide sequence ID" value="NZ_JBIAZU010000002.1"/>
</dbReference>
<dbReference type="SUPFAM" id="SSF52743">
    <property type="entry name" value="Subtilisin-like"/>
    <property type="match status" value="1"/>
</dbReference>
<dbReference type="InterPro" id="IPR013784">
    <property type="entry name" value="Carb-bd-like_fold"/>
</dbReference>
<keyword evidence="4 5" id="KW-0720">Serine protease</keyword>
<dbReference type="PROSITE" id="PS00138">
    <property type="entry name" value="SUBTILASE_SER"/>
    <property type="match status" value="1"/>
</dbReference>
<dbReference type="InterPro" id="IPR008969">
    <property type="entry name" value="CarboxyPept-like_regulatory"/>
</dbReference>
<reference evidence="7 8" key="1">
    <citation type="submission" date="2024-10" db="EMBL/GenBank/DDBJ databases">
        <title>The Natural Products Discovery Center: Release of the First 8490 Sequenced Strains for Exploring Actinobacteria Biosynthetic Diversity.</title>
        <authorList>
            <person name="Kalkreuter E."/>
            <person name="Kautsar S.A."/>
            <person name="Yang D."/>
            <person name="Bader C.D."/>
            <person name="Teijaro C.N."/>
            <person name="Fluegel L."/>
            <person name="Davis C.M."/>
            <person name="Simpson J.R."/>
            <person name="Lauterbach L."/>
            <person name="Steele A.D."/>
            <person name="Gui C."/>
            <person name="Meng S."/>
            <person name="Li G."/>
            <person name="Viehrig K."/>
            <person name="Ye F."/>
            <person name="Su P."/>
            <person name="Kiefer A.F."/>
            <person name="Nichols A."/>
            <person name="Cepeda A.J."/>
            <person name="Yan W."/>
            <person name="Fan B."/>
            <person name="Jiang Y."/>
            <person name="Adhikari A."/>
            <person name="Zheng C.-J."/>
            <person name="Schuster L."/>
            <person name="Cowan T.M."/>
            <person name="Smanski M.J."/>
            <person name="Chevrette M.G."/>
            <person name="De Carvalho L.P.S."/>
            <person name="Shen B."/>
        </authorList>
    </citation>
    <scope>NUCLEOTIDE SEQUENCE [LARGE SCALE GENOMIC DNA]</scope>
    <source>
        <strain evidence="7 8">NPDC000087</strain>
    </source>
</reference>
<gene>
    <name evidence="7" type="ORF">ACFY35_09050</name>
</gene>
<protein>
    <submittedName>
        <fullName evidence="7">Carboxypeptidase regulatory-like domain-containing protein</fullName>
    </submittedName>
</protein>
<evidence type="ECO:0000313" key="7">
    <source>
        <dbReference type="EMBL" id="MFF5289573.1"/>
    </source>
</evidence>
<dbReference type="Proteomes" id="UP001602245">
    <property type="component" value="Unassembled WGS sequence"/>
</dbReference>
<name>A0ABW6W8E1_9ACTN</name>
<dbReference type="PROSITE" id="PS51892">
    <property type="entry name" value="SUBTILASE"/>
    <property type="match status" value="1"/>
</dbReference>
<sequence>MRRALAAALAATVLTVGGYAPRPAAASLPELAGGKRADIFVVLRDRADLSAVARERGHAAKTTRGYQLLRDTADRSQRDLRAQLTREKVSYQPFWAVNAVLVRGADAALAARLAARPDVAAVRPNRTYRVPDLADSKAAAAAGTGVEWNIAQTRAPQVWSGFGTRGDGIVVASIDTGVQYDHPSLVRQYRGNKGNGAFDHNYNWYDPFRVCGAPTTGPCDNNGHGTHTMGTMVGDDGAGNQTGMAPGAQWIAAKGCEGETCTTMSLLLAGEWVLAPTDLNGQNPRPDLAPDVVNDSWGADVSDAFFADVVSRWTQVGIFPAFAAGNTGPTCGTVGSPADYANTYAVAAYGSDGAIADFSSRGSAGTADVKPDIAAPGVDVRSTVPGGKFLVASGTSMATPHVAGAVALLWSAAPALIGDIAATRQVLDGSAVDVADTSCGGTATDNQVWGQGKLDVYAAVQAAPRGPVGRLSGTVTTSAGAALSGATVDLTGDNKVQRHLVTAADGTFSVSVPVGTYQATARAFGYADRSVTGLVVRDGQTTSTAFALTASARYTLQGTVADGGGFPVPGVSVQLAGTPLAAVKTDTAGAYRIDGVPPGDYPLTTSGGACVTAGTKWITVAGASTVRLTPPPVVDTSGYHCQQAAPENVAGTSTLALTGDDAATAVFLPFLFPFYDNNYVLAYVSTNGFLNFQKSNFLAINRPVPTATVPNAAVFGLWDDLVIDSAASVRTATLGAAPNREFVIEWHNAAFYGSTERATFAIVLHESGQISIEYGDLTGSTVARGGGATVGVENAAGAVGIQYSMDSPVLTPHTAVSFRISGAVTGTVTGPDGMGLPAATVRATRDGTVVSSTATDAIGGYVLHLPLGTYQLEAVLDPYAPTFVPLALTADGVTVTQNLAMRYNSFTLTGVARDDLGVPIEGATVTLRSLLTDDTFAPVTTGADGAYTFTGVADPGYNLAFSLTAVAPPCLPYNTHDLISVHGDSVQDIVLHPVDGFGYQCRTAAQGTWTDGATAVPLTPISGPDGYGTVALPFPFRFYRGTYTTAYVTSAGYLTFLKPVYVSGSNDNLPADQSYAPDAAVYPFWDGLTVDASASVRTAVTGAAPNRAVVVEWRNVLLDGTGLRLTFEAMLHENGRITLSYKNIPADTRAQGASATIGIEDEQSRDNLEYAYYEPAVRAGMSITLRAPGIVRGRVTDAAGLPVAGATVQAAHGGIAQTETVTAADGTYQLQAPLGRYTLTAVLSGRSAAADVTLPTDWAEVTQNLVV</sequence>
<evidence type="ECO:0000259" key="6">
    <source>
        <dbReference type="Pfam" id="PF00082"/>
    </source>
</evidence>
<dbReference type="SUPFAM" id="SSF49464">
    <property type="entry name" value="Carboxypeptidase regulatory domain-like"/>
    <property type="match status" value="4"/>
</dbReference>
<dbReference type="PANTHER" id="PTHR43806:SF11">
    <property type="entry name" value="CEREVISIN-RELATED"/>
    <property type="match status" value="1"/>
</dbReference>
<feature type="active site" description="Charge relay system" evidence="5">
    <location>
        <position position="224"/>
    </location>
</feature>
<organism evidence="7 8">
    <name type="scientific">Paractinoplanes globisporus</name>
    <dbReference type="NCBI Taxonomy" id="113565"/>
    <lineage>
        <taxon>Bacteria</taxon>
        <taxon>Bacillati</taxon>
        <taxon>Actinomycetota</taxon>
        <taxon>Actinomycetes</taxon>
        <taxon>Micromonosporales</taxon>
        <taxon>Micromonosporaceae</taxon>
        <taxon>Paractinoplanes</taxon>
    </lineage>
</organism>
<feature type="active site" description="Charge relay system" evidence="5">
    <location>
        <position position="396"/>
    </location>
</feature>
<keyword evidence="8" id="KW-1185">Reference proteome</keyword>
<dbReference type="InterPro" id="IPR015500">
    <property type="entry name" value="Peptidase_S8_subtilisin-rel"/>
</dbReference>
<proteinExistence type="inferred from homology"/>
<dbReference type="SUPFAM" id="SSF49452">
    <property type="entry name" value="Starch-binding domain-like"/>
    <property type="match status" value="1"/>
</dbReference>
<evidence type="ECO:0000256" key="4">
    <source>
        <dbReference type="ARBA" id="ARBA00022825"/>
    </source>
</evidence>
<keyword evidence="3 5" id="KW-0378">Hydrolase</keyword>
<evidence type="ECO:0000256" key="5">
    <source>
        <dbReference type="PROSITE-ProRule" id="PRU01240"/>
    </source>
</evidence>
<dbReference type="InterPro" id="IPR000209">
    <property type="entry name" value="Peptidase_S8/S53_dom"/>
</dbReference>